<sequence>MCSGSRRGGADASGLSSFMAVPRRGMRADPTKFNCLTIDSTIVTPTNQETAMENGQAAAPQPCVQYRIEGSVAIIQLNRPERMNALTVEMRETLAELCGQANRDRAVRAVVLCAAGRAFCASGDVSNMREFNVDSARERLQRAHRMIRALADIDKPVIAAVQGAVAGIGWSMALACDLIYAADTAYFSQVFKNVGLAPDGGALHFLAQNIGLLRAKELVLSGRRLGAEEACQMGLVTRVVGADRLQDEALAMAATLAEGPTLAYGFGKRMFRQVYAPALETYLDVENWAQTAAIMSEDHQEGVDAFLSKRAPVFKGR</sequence>
<name>A0A261VW65_9BORD</name>
<dbReference type="InterPro" id="IPR014748">
    <property type="entry name" value="Enoyl-CoA_hydra_C"/>
</dbReference>
<keyword evidence="3" id="KW-1185">Reference proteome</keyword>
<evidence type="ECO:0008006" key="4">
    <source>
        <dbReference type="Google" id="ProtNLM"/>
    </source>
</evidence>
<organism evidence="2 3">
    <name type="scientific">Bordetella genomosp. 12</name>
    <dbReference type="NCBI Taxonomy" id="463035"/>
    <lineage>
        <taxon>Bacteria</taxon>
        <taxon>Pseudomonadati</taxon>
        <taxon>Pseudomonadota</taxon>
        <taxon>Betaproteobacteria</taxon>
        <taxon>Burkholderiales</taxon>
        <taxon>Alcaligenaceae</taxon>
        <taxon>Bordetella</taxon>
    </lineage>
</organism>
<gene>
    <name evidence="2" type="ORF">CAL22_04065</name>
</gene>
<dbReference type="Gene3D" id="3.90.226.10">
    <property type="entry name" value="2-enoyl-CoA Hydratase, Chain A, domain 1"/>
    <property type="match status" value="1"/>
</dbReference>
<dbReference type="InterPro" id="IPR001753">
    <property type="entry name" value="Enoyl-CoA_hydra/iso"/>
</dbReference>
<comment type="similarity">
    <text evidence="1">Belongs to the enoyl-CoA hydratase/isomerase family.</text>
</comment>
<dbReference type="PANTHER" id="PTHR43459:SF1">
    <property type="entry name" value="EG:BACN32G11.4 PROTEIN"/>
    <property type="match status" value="1"/>
</dbReference>
<dbReference type="Pfam" id="PF00378">
    <property type="entry name" value="ECH_1"/>
    <property type="match status" value="1"/>
</dbReference>
<dbReference type="Gene3D" id="1.10.12.10">
    <property type="entry name" value="Lyase 2-enoyl-coa Hydratase, Chain A, domain 2"/>
    <property type="match status" value="1"/>
</dbReference>
<dbReference type="EMBL" id="NEVU01000001">
    <property type="protein sequence ID" value="OZI78011.1"/>
    <property type="molecule type" value="Genomic_DNA"/>
</dbReference>
<dbReference type="CDD" id="cd06558">
    <property type="entry name" value="crotonase-like"/>
    <property type="match status" value="1"/>
</dbReference>
<reference evidence="3" key="1">
    <citation type="submission" date="2017-05" db="EMBL/GenBank/DDBJ databases">
        <title>Complete and WGS of Bordetella genogroups.</title>
        <authorList>
            <person name="Spilker T."/>
            <person name="Lipuma J."/>
        </authorList>
    </citation>
    <scope>NUCLEOTIDE SEQUENCE [LARGE SCALE GENOMIC DNA]</scope>
    <source>
        <strain evidence="3">AU6712</strain>
    </source>
</reference>
<evidence type="ECO:0000313" key="2">
    <source>
        <dbReference type="EMBL" id="OZI78011.1"/>
    </source>
</evidence>
<dbReference type="InterPro" id="IPR029045">
    <property type="entry name" value="ClpP/crotonase-like_dom_sf"/>
</dbReference>
<dbReference type="OrthoDB" id="5291143at2"/>
<comment type="caution">
    <text evidence="2">The sequence shown here is derived from an EMBL/GenBank/DDBJ whole genome shotgun (WGS) entry which is preliminary data.</text>
</comment>
<evidence type="ECO:0000256" key="1">
    <source>
        <dbReference type="ARBA" id="ARBA00005254"/>
    </source>
</evidence>
<dbReference type="GO" id="GO:0003824">
    <property type="term" value="F:catalytic activity"/>
    <property type="evidence" value="ECO:0007669"/>
    <property type="project" value="UniProtKB-ARBA"/>
</dbReference>
<dbReference type="AlphaFoldDB" id="A0A261VW65"/>
<evidence type="ECO:0000313" key="3">
    <source>
        <dbReference type="Proteomes" id="UP000216429"/>
    </source>
</evidence>
<dbReference type="PANTHER" id="PTHR43459">
    <property type="entry name" value="ENOYL-COA HYDRATASE"/>
    <property type="match status" value="1"/>
</dbReference>
<proteinExistence type="inferred from homology"/>
<dbReference type="SUPFAM" id="SSF52096">
    <property type="entry name" value="ClpP/crotonase"/>
    <property type="match status" value="1"/>
</dbReference>
<dbReference type="Proteomes" id="UP000216429">
    <property type="component" value="Unassembled WGS sequence"/>
</dbReference>
<accession>A0A261VW65</accession>
<protein>
    <recommendedName>
        <fullName evidence="4">Enoyl-CoA hydratase</fullName>
    </recommendedName>
</protein>